<reference evidence="2" key="1">
    <citation type="submission" date="2022-08" db="EMBL/GenBank/DDBJ databases">
        <title>Dynamic responses of ammonia-oxidizing microbial communities induced by reactive oxygen species (ROS) in fluctuating redox aquifers.</title>
        <authorList>
            <person name="Wang P."/>
            <person name="Wang H."/>
        </authorList>
    </citation>
    <scope>NUCLEOTIDE SEQUENCE</scope>
    <source>
        <strain evidence="2">PLX03</strain>
    </source>
</reference>
<evidence type="ECO:0000313" key="2">
    <source>
        <dbReference type="EMBL" id="UVS70212.1"/>
    </source>
</evidence>
<name>A0A977IG84_9ARCH</name>
<dbReference type="RefSeq" id="WP_258914171.1">
    <property type="nucleotide sequence ID" value="NZ_CP103305.1"/>
</dbReference>
<evidence type="ECO:0000256" key="1">
    <source>
        <dbReference type="SAM" id="MobiDB-lite"/>
    </source>
</evidence>
<accession>A0A977IG84</accession>
<organism evidence="2">
    <name type="scientific">Nitrososphaera viennensis</name>
    <dbReference type="NCBI Taxonomy" id="1034015"/>
    <lineage>
        <taxon>Archaea</taxon>
        <taxon>Nitrososphaerota</taxon>
        <taxon>Nitrososphaeria</taxon>
        <taxon>Nitrososphaerales</taxon>
        <taxon>Nitrososphaeraceae</taxon>
        <taxon>Nitrososphaera</taxon>
    </lineage>
</organism>
<sequence>MSWKNVTPRKLGMLASAIVLSGLIAMGMVLASAQSNPNSTAMTNDTTTIENSSLAPRKVPQSEWMTDEYLQSVLPDRISSMDL</sequence>
<gene>
    <name evidence="2" type="ORF">NWT39_05345</name>
</gene>
<proteinExistence type="predicted"/>
<dbReference type="AlphaFoldDB" id="A0A977IG84"/>
<feature type="region of interest" description="Disordered" evidence="1">
    <location>
        <begin position="35"/>
        <end position="60"/>
    </location>
</feature>
<dbReference type="GeneID" id="74686272"/>
<protein>
    <submittedName>
        <fullName evidence="2">Uncharacterized protein</fullName>
    </submittedName>
</protein>
<dbReference type="EMBL" id="CP103305">
    <property type="protein sequence ID" value="UVS70212.1"/>
    <property type="molecule type" value="Genomic_DNA"/>
</dbReference>
<dbReference type="Proteomes" id="UP001059771">
    <property type="component" value="Chromosome"/>
</dbReference>
<feature type="compositionally biased region" description="Polar residues" evidence="1">
    <location>
        <begin position="35"/>
        <end position="54"/>
    </location>
</feature>